<keyword evidence="3" id="KW-1185">Reference proteome</keyword>
<dbReference type="InterPro" id="IPR013597">
    <property type="entry name" value="Mat_intron_G2"/>
</dbReference>
<protein>
    <recommendedName>
        <fullName evidence="1">Group II intron maturase-specific domain-containing protein</fullName>
    </recommendedName>
</protein>
<name>A0A0K9GUH3_9BACI</name>
<evidence type="ECO:0000313" key="3">
    <source>
        <dbReference type="Proteomes" id="UP000037146"/>
    </source>
</evidence>
<dbReference type="Proteomes" id="UP000037146">
    <property type="component" value="Unassembled WGS sequence"/>
</dbReference>
<dbReference type="RefSeq" id="WP_049681651.1">
    <property type="nucleotide sequence ID" value="NZ_LFZW01000001.1"/>
</dbReference>
<comment type="caution">
    <text evidence="2">The sequence shown here is derived from an EMBL/GenBank/DDBJ whole genome shotgun (WGS) entry which is preliminary data.</text>
</comment>
<proteinExistence type="predicted"/>
<dbReference type="OrthoDB" id="9793236at2"/>
<organism evidence="2 3">
    <name type="scientific">Peribacillus loiseleuriae</name>
    <dbReference type="NCBI Taxonomy" id="1679170"/>
    <lineage>
        <taxon>Bacteria</taxon>
        <taxon>Bacillati</taxon>
        <taxon>Bacillota</taxon>
        <taxon>Bacilli</taxon>
        <taxon>Bacillales</taxon>
        <taxon>Bacillaceae</taxon>
        <taxon>Peribacillus</taxon>
    </lineage>
</organism>
<feature type="domain" description="Group II intron maturase-specific" evidence="1">
    <location>
        <begin position="33"/>
        <end position="85"/>
    </location>
</feature>
<dbReference type="PATRIC" id="fig|1679170.3.peg.2964"/>
<reference evidence="3" key="1">
    <citation type="submission" date="2015-07" db="EMBL/GenBank/DDBJ databases">
        <title>Genome sequencing project for genomic taxonomy and phylogenomics of Bacillus-like bacteria.</title>
        <authorList>
            <person name="Liu B."/>
            <person name="Wang J."/>
            <person name="Zhu Y."/>
            <person name="Liu G."/>
            <person name="Chen Q."/>
            <person name="Chen Z."/>
            <person name="Lan J."/>
            <person name="Che J."/>
            <person name="Ge C."/>
            <person name="Shi H."/>
            <person name="Pan Z."/>
            <person name="Liu X."/>
        </authorList>
    </citation>
    <scope>NUCLEOTIDE SEQUENCE [LARGE SCALE GENOMIC DNA]</scope>
    <source>
        <strain evidence="3">FJAT-27997</strain>
    </source>
</reference>
<evidence type="ECO:0000313" key="2">
    <source>
        <dbReference type="EMBL" id="KMY50300.1"/>
    </source>
</evidence>
<dbReference type="AlphaFoldDB" id="A0A0K9GUH3"/>
<accession>A0A0K9GUH3</accession>
<gene>
    <name evidence="2" type="ORF">AC625_12990</name>
</gene>
<dbReference type="EMBL" id="LFZW01000001">
    <property type="protein sequence ID" value="KMY50300.1"/>
    <property type="molecule type" value="Genomic_DNA"/>
</dbReference>
<dbReference type="STRING" id="1679170.AC625_12990"/>
<evidence type="ECO:0000259" key="1">
    <source>
        <dbReference type="Pfam" id="PF08388"/>
    </source>
</evidence>
<dbReference type="Pfam" id="PF08388">
    <property type="entry name" value="GIIM"/>
    <property type="match status" value="1"/>
</dbReference>
<sequence length="85" mass="10238">MNSIYESELSKKTFTFLGYEFIRNIRRIDPKKLRKFKEKMKKKTHKNQTIDIGLLIKEQLNPLIRGWGNYFGKRNVKTLFKNLDS</sequence>